<evidence type="ECO:0000259" key="1">
    <source>
        <dbReference type="Pfam" id="PF09557"/>
    </source>
</evidence>
<evidence type="ECO:0000313" key="3">
    <source>
        <dbReference type="Proteomes" id="UP000001116"/>
    </source>
</evidence>
<protein>
    <recommendedName>
        <fullName evidence="1">DUF2382 domain-containing protein</fullName>
    </recommendedName>
</protein>
<dbReference type="eggNOG" id="COG3861">
    <property type="taxonomic scope" value="Bacteria"/>
</dbReference>
<evidence type="ECO:0000313" key="2">
    <source>
        <dbReference type="EMBL" id="ABS02312.1"/>
    </source>
</evidence>
<dbReference type="AlphaFoldDB" id="A6W673"/>
<reference evidence="3" key="1">
    <citation type="journal article" date="2008" name="PLoS ONE">
        <title>Survival in nuclear waste, extreme resistance, and potential applications gleaned from the genome sequence of Kineococcus radiotolerans SRS30216.</title>
        <authorList>
            <person name="Bagwell C.E."/>
            <person name="Bhat S."/>
            <person name="Hawkins G.M."/>
            <person name="Smith B.W."/>
            <person name="Biswas T."/>
            <person name="Hoover T.R."/>
            <person name="Saunders E."/>
            <person name="Han C.S."/>
            <person name="Tsodikov O.V."/>
            <person name="Shimkets L.J."/>
        </authorList>
    </citation>
    <scope>NUCLEOTIDE SEQUENCE [LARGE SCALE GENOMIC DNA]</scope>
    <source>
        <strain evidence="3">ATCC BAA-149 / DSM 14245 / SRS30216</strain>
    </source>
</reference>
<accession>A6W673</accession>
<dbReference type="HOGENOM" id="CLU_2081670_0_0_11"/>
<feature type="domain" description="DUF2382" evidence="1">
    <location>
        <begin position="1"/>
        <end position="109"/>
    </location>
</feature>
<organism evidence="2 3">
    <name type="scientific">Kineococcus radiotolerans (strain ATCC BAA-149 / DSM 14245 / SRS30216)</name>
    <dbReference type="NCBI Taxonomy" id="266940"/>
    <lineage>
        <taxon>Bacteria</taxon>
        <taxon>Bacillati</taxon>
        <taxon>Actinomycetota</taxon>
        <taxon>Actinomycetes</taxon>
        <taxon>Kineosporiales</taxon>
        <taxon>Kineosporiaceae</taxon>
        <taxon>Kineococcus</taxon>
    </lineage>
</organism>
<proteinExistence type="predicted"/>
<name>A6W673_KINRD</name>
<dbReference type="PANTHER" id="PTHR38463">
    <property type="entry name" value="STRESS RESPONSE PROTEIN YSNF"/>
    <property type="match status" value="1"/>
</dbReference>
<dbReference type="EMBL" id="CP000750">
    <property type="protein sequence ID" value="ABS02312.1"/>
    <property type="molecule type" value="Genomic_DNA"/>
</dbReference>
<sequence length="117" mass="12865">MVLSAETLTVSTVRVPRERVRISKRVVTSTRTLEVQVRREELVITREPVGDLDEVAAPAGDGELVVVLREEVPEVSLRVEPVELVRIGVTSVQGQDVVHAELRTEVADVDVVTDVTD</sequence>
<dbReference type="Proteomes" id="UP000001116">
    <property type="component" value="Chromosome"/>
</dbReference>
<dbReference type="Pfam" id="PF09557">
    <property type="entry name" value="DUF2382"/>
    <property type="match status" value="1"/>
</dbReference>
<keyword evidence="3" id="KW-1185">Reference proteome</keyword>
<gene>
    <name evidence="2" type="ordered locus">Krad_0824</name>
</gene>
<dbReference type="InterPro" id="IPR052967">
    <property type="entry name" value="Stress_Response_Assoc"/>
</dbReference>
<dbReference type="PANTHER" id="PTHR38463:SF1">
    <property type="entry name" value="STRESS RESPONSE PROTEIN YSNF"/>
    <property type="match status" value="1"/>
</dbReference>
<dbReference type="InterPro" id="IPR019060">
    <property type="entry name" value="DUF2382"/>
</dbReference>
<dbReference type="KEGG" id="kra:Krad_0824"/>